<evidence type="ECO:0000313" key="1">
    <source>
        <dbReference type="EMBL" id="MBB4932910.1"/>
    </source>
</evidence>
<gene>
    <name evidence="1" type="ORF">F4561_003730</name>
</gene>
<proteinExistence type="predicted"/>
<organism evidence="1 2">
    <name type="scientific">Lipingzhangella halophila</name>
    <dbReference type="NCBI Taxonomy" id="1783352"/>
    <lineage>
        <taxon>Bacteria</taxon>
        <taxon>Bacillati</taxon>
        <taxon>Actinomycetota</taxon>
        <taxon>Actinomycetes</taxon>
        <taxon>Streptosporangiales</taxon>
        <taxon>Nocardiopsidaceae</taxon>
        <taxon>Lipingzhangella</taxon>
    </lineage>
</organism>
<name>A0A7W7W4N2_9ACTN</name>
<dbReference type="EMBL" id="JACHJT010000001">
    <property type="protein sequence ID" value="MBB4932910.1"/>
    <property type="molecule type" value="Genomic_DNA"/>
</dbReference>
<sequence>MALQCLALGLTSTTGHTAETRRDENTRFGIAVDNTALEPPMPGSIEAVSANAGLGLSIADLHRARTEARGSADSAPVPDRIRMRSAYLHTPVLDAFGGIHSTPVSTVAEDPENM</sequence>
<accession>A0A7W7W4N2</accession>
<comment type="caution">
    <text evidence="1">The sequence shown here is derived from an EMBL/GenBank/DDBJ whole genome shotgun (WGS) entry which is preliminary data.</text>
</comment>
<keyword evidence="2" id="KW-1185">Reference proteome</keyword>
<dbReference type="Proteomes" id="UP000523007">
    <property type="component" value="Unassembled WGS sequence"/>
</dbReference>
<dbReference type="RefSeq" id="WP_184580609.1">
    <property type="nucleotide sequence ID" value="NZ_JACHJT010000001.1"/>
</dbReference>
<reference evidence="1 2" key="1">
    <citation type="submission" date="2020-08" db="EMBL/GenBank/DDBJ databases">
        <title>Sequencing the genomes of 1000 actinobacteria strains.</title>
        <authorList>
            <person name="Klenk H.-P."/>
        </authorList>
    </citation>
    <scope>NUCLEOTIDE SEQUENCE [LARGE SCALE GENOMIC DNA]</scope>
    <source>
        <strain evidence="1 2">DSM 102030</strain>
    </source>
</reference>
<protein>
    <submittedName>
        <fullName evidence="1">Uncharacterized protein</fullName>
    </submittedName>
</protein>
<evidence type="ECO:0000313" key="2">
    <source>
        <dbReference type="Proteomes" id="UP000523007"/>
    </source>
</evidence>
<dbReference type="AlphaFoldDB" id="A0A7W7W4N2"/>